<comment type="similarity">
    <text evidence="2 5">Belongs to the carotenoid/retinoid oxidoreductase family.</text>
</comment>
<dbReference type="AlphaFoldDB" id="A0A1Q6A188"/>
<name>A0A1Q6A188_9SPHI</name>
<gene>
    <name evidence="7" type="ORF">RG47T_3235</name>
</gene>
<dbReference type="PANTHER" id="PTHR43734">
    <property type="entry name" value="PHYTOENE DESATURASE"/>
    <property type="match status" value="1"/>
</dbReference>
<evidence type="ECO:0000259" key="6">
    <source>
        <dbReference type="Pfam" id="PF01593"/>
    </source>
</evidence>
<dbReference type="STRING" id="1302689.RG47T_3235"/>
<dbReference type="Pfam" id="PF01593">
    <property type="entry name" value="Amino_oxidase"/>
    <property type="match status" value="1"/>
</dbReference>
<dbReference type="GO" id="GO:0016117">
    <property type="term" value="P:carotenoid biosynthetic process"/>
    <property type="evidence" value="ECO:0007669"/>
    <property type="project" value="UniProtKB-KW"/>
</dbReference>
<evidence type="ECO:0000256" key="5">
    <source>
        <dbReference type="RuleBase" id="RU362075"/>
    </source>
</evidence>
<dbReference type="GO" id="GO:0016491">
    <property type="term" value="F:oxidoreductase activity"/>
    <property type="evidence" value="ECO:0007669"/>
    <property type="project" value="UniProtKB-KW"/>
</dbReference>
<dbReference type="RefSeq" id="WP_074490330.1">
    <property type="nucleotide sequence ID" value="NZ_FPAM01000026.1"/>
</dbReference>
<dbReference type="InterPro" id="IPR036188">
    <property type="entry name" value="FAD/NAD-bd_sf"/>
</dbReference>
<dbReference type="OrthoDB" id="9774675at2"/>
<keyword evidence="4 5" id="KW-0560">Oxidoreductase</keyword>
<feature type="domain" description="Amine oxidase" evidence="6">
    <location>
        <begin position="16"/>
        <end position="490"/>
    </location>
</feature>
<evidence type="ECO:0000256" key="2">
    <source>
        <dbReference type="ARBA" id="ARBA00006046"/>
    </source>
</evidence>
<comment type="pathway">
    <text evidence="1 5">Carotenoid biosynthesis.</text>
</comment>
<evidence type="ECO:0000256" key="1">
    <source>
        <dbReference type="ARBA" id="ARBA00004829"/>
    </source>
</evidence>
<keyword evidence="3 5" id="KW-0125">Carotenoid biosynthesis</keyword>
<dbReference type="InterPro" id="IPR002937">
    <property type="entry name" value="Amino_oxidase"/>
</dbReference>
<evidence type="ECO:0000256" key="3">
    <source>
        <dbReference type="ARBA" id="ARBA00022746"/>
    </source>
</evidence>
<organism evidence="7 8">
    <name type="scientific">Mucilaginibacter polytrichastri</name>
    <dbReference type="NCBI Taxonomy" id="1302689"/>
    <lineage>
        <taxon>Bacteria</taxon>
        <taxon>Pseudomonadati</taxon>
        <taxon>Bacteroidota</taxon>
        <taxon>Sphingobacteriia</taxon>
        <taxon>Sphingobacteriales</taxon>
        <taxon>Sphingobacteriaceae</taxon>
        <taxon>Mucilaginibacter</taxon>
    </lineage>
</organism>
<comment type="caution">
    <text evidence="7">The sequence shown here is derived from an EMBL/GenBank/DDBJ whole genome shotgun (WGS) entry which is preliminary data.</text>
</comment>
<dbReference type="InterPro" id="IPR014105">
    <property type="entry name" value="Carotenoid/retinoid_OxRdtase"/>
</dbReference>
<dbReference type="NCBIfam" id="TIGR02734">
    <property type="entry name" value="crtI_fam"/>
    <property type="match status" value="1"/>
</dbReference>
<keyword evidence="8" id="KW-1185">Reference proteome</keyword>
<dbReference type="Gene3D" id="3.50.50.60">
    <property type="entry name" value="FAD/NAD(P)-binding domain"/>
    <property type="match status" value="2"/>
</dbReference>
<evidence type="ECO:0000256" key="4">
    <source>
        <dbReference type="ARBA" id="ARBA00023002"/>
    </source>
</evidence>
<dbReference type="PRINTS" id="PR00419">
    <property type="entry name" value="ADXRDTASE"/>
</dbReference>
<protein>
    <recommendedName>
        <fullName evidence="6">Amine oxidase domain-containing protein</fullName>
    </recommendedName>
</protein>
<proteinExistence type="inferred from homology"/>
<accession>A0A1Q6A188</accession>
<dbReference type="PANTHER" id="PTHR43734:SF1">
    <property type="entry name" value="PHYTOENE DESATURASE"/>
    <property type="match status" value="1"/>
</dbReference>
<dbReference type="SUPFAM" id="SSF51905">
    <property type="entry name" value="FAD/NAD(P)-binding domain"/>
    <property type="match status" value="1"/>
</dbReference>
<sequence>MNNSTPPNIIIIGAGFAGLSAASVLAKAGFKVTILEKNDQPGGRARIWESDGFKFDMGPSWYWMPDVFENYFALFGHKPSDFYDLKRLDPGYRIYYGKADFMDVPADMQQLEALFEELEPGSSTRLKEFLQQAEYKYKVGMGEYVFRPSHNIGEFIDWNLIKKSFSIQLLTSMSKHVRKYFKNPKLIKMLEFPVLFLGATAQDTPAMYSMMNYADLALGTWYPMGGMHEIVKAMVKTAEELGVEIKLNTEVLSIETAAGVVSNIKTNQGDFKADFVVAGADYEHVDQTLLTKADRNYSPEYWDKRVMSPSSLLFYIGTNCKIEGIQHHNLFFDEDFEQHAADIYTQPKWPDKPLFYVACTSKTDDNVAPANGENLFFLMPIAPGLEDNADTREKYFDLMLDRFERITGSNIRNHIVVKRSYALDDFKADYHSFKGNAYGLSNILSQTAFFKPSMRARKVKNMLYTGQLTVPGPGVPPALISGQVAAGEVIKYFKDK</sequence>
<evidence type="ECO:0000313" key="8">
    <source>
        <dbReference type="Proteomes" id="UP000186720"/>
    </source>
</evidence>
<reference evidence="7 8" key="1">
    <citation type="submission" date="2016-11" db="EMBL/GenBank/DDBJ databases">
        <title>Whole Genome Sequencing of Mucilaginibacter polytrichastri RG4-7(T) isolated from the moss sample.</title>
        <authorList>
            <person name="Li Y."/>
        </authorList>
    </citation>
    <scope>NUCLEOTIDE SEQUENCE [LARGE SCALE GENOMIC DNA]</scope>
    <source>
        <strain evidence="7 8">RG4-7</strain>
    </source>
</reference>
<dbReference type="Proteomes" id="UP000186720">
    <property type="component" value="Unassembled WGS sequence"/>
</dbReference>
<evidence type="ECO:0000313" key="7">
    <source>
        <dbReference type="EMBL" id="OKS87773.1"/>
    </source>
</evidence>
<dbReference type="EMBL" id="MPPL01000001">
    <property type="protein sequence ID" value="OKS87773.1"/>
    <property type="molecule type" value="Genomic_DNA"/>
</dbReference>